<gene>
    <name evidence="2" type="ORF">DTER00134_LOCUS108</name>
</gene>
<feature type="compositionally biased region" description="Polar residues" evidence="1">
    <location>
        <begin position="26"/>
        <end position="47"/>
    </location>
</feature>
<dbReference type="AlphaFoldDB" id="A0A7S3QJS4"/>
<name>A0A7S3QJS4_DUNTE</name>
<protein>
    <submittedName>
        <fullName evidence="2">Uncharacterized protein</fullName>
    </submittedName>
</protein>
<evidence type="ECO:0000313" key="2">
    <source>
        <dbReference type="EMBL" id="CAE0485069.1"/>
    </source>
</evidence>
<feature type="region of interest" description="Disordered" evidence="1">
    <location>
        <begin position="1"/>
        <end position="149"/>
    </location>
</feature>
<feature type="compositionally biased region" description="Low complexity" evidence="1">
    <location>
        <begin position="15"/>
        <end position="24"/>
    </location>
</feature>
<sequence length="165" mass="17818">MGKQKQQQQHRRAAAAKSAGVRKQQQLKGRNGQSAKTQHSKTAQQRNPHVALSGLGDANLNSLLDATAEELSQRHNIKGSRGSKHSKPKKLPAAPQQESQAAMDEEEGAQVPCLTHLQGECEQAASASGSRQPQHQHKQPAVTPQVPLPLSHQAVLQTLSTFDLK</sequence>
<accession>A0A7S3QJS4</accession>
<organism evidence="2">
    <name type="scientific">Dunaliella tertiolecta</name>
    <name type="common">Green alga</name>
    <dbReference type="NCBI Taxonomy" id="3047"/>
    <lineage>
        <taxon>Eukaryota</taxon>
        <taxon>Viridiplantae</taxon>
        <taxon>Chlorophyta</taxon>
        <taxon>core chlorophytes</taxon>
        <taxon>Chlorophyceae</taxon>
        <taxon>CS clade</taxon>
        <taxon>Chlamydomonadales</taxon>
        <taxon>Dunaliellaceae</taxon>
        <taxon>Dunaliella</taxon>
    </lineage>
</organism>
<reference evidence="2" key="1">
    <citation type="submission" date="2021-01" db="EMBL/GenBank/DDBJ databases">
        <authorList>
            <person name="Corre E."/>
            <person name="Pelletier E."/>
            <person name="Niang G."/>
            <person name="Scheremetjew M."/>
            <person name="Finn R."/>
            <person name="Kale V."/>
            <person name="Holt S."/>
            <person name="Cochrane G."/>
            <person name="Meng A."/>
            <person name="Brown T."/>
            <person name="Cohen L."/>
        </authorList>
    </citation>
    <scope>NUCLEOTIDE SEQUENCE</scope>
    <source>
        <strain evidence="2">CCMP1320</strain>
    </source>
</reference>
<proteinExistence type="predicted"/>
<evidence type="ECO:0000256" key="1">
    <source>
        <dbReference type="SAM" id="MobiDB-lite"/>
    </source>
</evidence>
<dbReference type="EMBL" id="HBIP01000208">
    <property type="protein sequence ID" value="CAE0485069.1"/>
    <property type="molecule type" value="Transcribed_RNA"/>
</dbReference>
<feature type="compositionally biased region" description="Basic residues" evidence="1">
    <location>
        <begin position="75"/>
        <end position="90"/>
    </location>
</feature>